<dbReference type="EMBL" id="JBHMQT010000006">
    <property type="protein sequence ID" value="MFC0861659.1"/>
    <property type="molecule type" value="Genomic_DNA"/>
</dbReference>
<evidence type="ECO:0000256" key="9">
    <source>
        <dbReference type="ARBA" id="ARBA00030757"/>
    </source>
</evidence>
<proteinExistence type="inferred from homology"/>
<dbReference type="CDD" id="cd02440">
    <property type="entry name" value="AdoMet_MTases"/>
    <property type="match status" value="1"/>
</dbReference>
<keyword evidence="6 12" id="KW-0489">Methyltransferase</keyword>
<organism evidence="12 13">
    <name type="scientific">Sphaerimonospora cavernae</name>
    <dbReference type="NCBI Taxonomy" id="1740611"/>
    <lineage>
        <taxon>Bacteria</taxon>
        <taxon>Bacillati</taxon>
        <taxon>Actinomycetota</taxon>
        <taxon>Actinomycetes</taxon>
        <taxon>Streptosporangiales</taxon>
        <taxon>Streptosporangiaceae</taxon>
        <taxon>Sphaerimonospora</taxon>
    </lineage>
</organism>
<keyword evidence="7" id="KW-0808">Transferase</keyword>
<sequence>MSEDRKDDAADTRRAAELRGRLVDELVAAGHITSAEVETAFRTVPRHMFAPEASLEEAYAQDIVVVKRNEHGTPISTVSAPEIQAFMLEQAAIGSDMRVLEIGSGGFNAALISELVGPTGQVTTVDIDPDVTDRAARFLQAAGYSRVNVVLADAEAGVPEFAPYDRILVTVGAWDIPPAWREQLAPGGRIVVPLRIRGLTRSLALDRDGDHLVAQSAMICGFVKMQGDGAHHERLLLLRGEEIALRFDDGFPENPHLLDGVLRTERIEVWTGVTAGRGESFATLQLWLATTLAGFCLLAASGDEADGILVAPGNRWFNLAMVDGDSFAYLALRPVGPDGMSEFGVHAFGPHAKQIAETMADQIRTWDRDQRHGPGPQFAVWPIDTSDDLLNASPDGKPENVLITDKRHSRITISWPAAG</sequence>
<evidence type="ECO:0000256" key="5">
    <source>
        <dbReference type="ARBA" id="ARBA00022490"/>
    </source>
</evidence>
<dbReference type="GO" id="GO:0008168">
    <property type="term" value="F:methyltransferase activity"/>
    <property type="evidence" value="ECO:0007669"/>
    <property type="project" value="UniProtKB-KW"/>
</dbReference>
<evidence type="ECO:0000256" key="10">
    <source>
        <dbReference type="ARBA" id="ARBA00031323"/>
    </source>
</evidence>
<comment type="caution">
    <text evidence="12">The sequence shown here is derived from an EMBL/GenBank/DDBJ whole genome shotgun (WGS) entry which is preliminary data.</text>
</comment>
<dbReference type="Gene3D" id="3.40.50.150">
    <property type="entry name" value="Vaccinia Virus protein VP39"/>
    <property type="match status" value="1"/>
</dbReference>
<name>A0ABV6U0W6_9ACTN</name>
<dbReference type="InterPro" id="IPR000682">
    <property type="entry name" value="PCMT"/>
</dbReference>
<dbReference type="NCBIfam" id="TIGR04364">
    <property type="entry name" value="methyltran_FxLD"/>
    <property type="match status" value="1"/>
</dbReference>
<evidence type="ECO:0000256" key="8">
    <source>
        <dbReference type="ARBA" id="ARBA00022691"/>
    </source>
</evidence>
<dbReference type="PANTHER" id="PTHR11579">
    <property type="entry name" value="PROTEIN-L-ISOASPARTATE O-METHYLTRANSFERASE"/>
    <property type="match status" value="1"/>
</dbReference>
<evidence type="ECO:0000313" key="13">
    <source>
        <dbReference type="Proteomes" id="UP001589870"/>
    </source>
</evidence>
<dbReference type="SUPFAM" id="SSF53335">
    <property type="entry name" value="S-adenosyl-L-methionine-dependent methyltransferases"/>
    <property type="match status" value="1"/>
</dbReference>
<dbReference type="Proteomes" id="UP001589870">
    <property type="component" value="Unassembled WGS sequence"/>
</dbReference>
<reference evidence="12 13" key="1">
    <citation type="submission" date="2024-09" db="EMBL/GenBank/DDBJ databases">
        <authorList>
            <person name="Sun Q."/>
            <person name="Mori K."/>
        </authorList>
    </citation>
    <scope>NUCLEOTIDE SEQUENCE [LARGE SCALE GENOMIC DNA]</scope>
    <source>
        <strain evidence="12 13">TBRC 1851</strain>
    </source>
</reference>
<evidence type="ECO:0000256" key="4">
    <source>
        <dbReference type="ARBA" id="ARBA00013346"/>
    </source>
</evidence>
<dbReference type="RefSeq" id="WP_394299888.1">
    <property type="nucleotide sequence ID" value="NZ_JBHMQT010000006.1"/>
</dbReference>
<dbReference type="InterPro" id="IPR029063">
    <property type="entry name" value="SAM-dependent_MTases_sf"/>
</dbReference>
<dbReference type="PANTHER" id="PTHR11579:SF0">
    <property type="entry name" value="PROTEIN-L-ISOASPARTATE(D-ASPARTATE) O-METHYLTRANSFERASE"/>
    <property type="match status" value="1"/>
</dbReference>
<evidence type="ECO:0000256" key="6">
    <source>
        <dbReference type="ARBA" id="ARBA00022603"/>
    </source>
</evidence>
<keyword evidence="8" id="KW-0949">S-adenosyl-L-methionine</keyword>
<protein>
    <recommendedName>
        <fullName evidence="4">Protein-L-isoaspartate O-methyltransferase</fullName>
        <ecNumber evidence="3">2.1.1.77</ecNumber>
    </recommendedName>
    <alternativeName>
        <fullName evidence="11">L-isoaspartyl protein carboxyl methyltransferase</fullName>
    </alternativeName>
    <alternativeName>
        <fullName evidence="9">Protein L-isoaspartyl methyltransferase</fullName>
    </alternativeName>
    <alternativeName>
        <fullName evidence="10">Protein-beta-aspartate methyltransferase</fullName>
    </alternativeName>
</protein>
<gene>
    <name evidence="12" type="primary">fxlM</name>
    <name evidence="12" type="ORF">ACFHYQ_05035</name>
</gene>
<keyword evidence="5" id="KW-0963">Cytoplasm</keyword>
<comment type="similarity">
    <text evidence="2">Belongs to the methyltransferase superfamily. L-isoaspartyl/D-aspartyl protein methyltransferase family.</text>
</comment>
<dbReference type="GO" id="GO:0032259">
    <property type="term" value="P:methylation"/>
    <property type="evidence" value="ECO:0007669"/>
    <property type="project" value="UniProtKB-KW"/>
</dbReference>
<evidence type="ECO:0000256" key="1">
    <source>
        <dbReference type="ARBA" id="ARBA00004496"/>
    </source>
</evidence>
<dbReference type="EC" id="2.1.1.77" evidence="3"/>
<evidence type="ECO:0000256" key="2">
    <source>
        <dbReference type="ARBA" id="ARBA00005369"/>
    </source>
</evidence>
<evidence type="ECO:0000256" key="7">
    <source>
        <dbReference type="ARBA" id="ARBA00022679"/>
    </source>
</evidence>
<dbReference type="Pfam" id="PF01135">
    <property type="entry name" value="PCMT"/>
    <property type="match status" value="1"/>
</dbReference>
<evidence type="ECO:0000313" key="12">
    <source>
        <dbReference type="EMBL" id="MFC0861659.1"/>
    </source>
</evidence>
<evidence type="ECO:0000256" key="3">
    <source>
        <dbReference type="ARBA" id="ARBA00011890"/>
    </source>
</evidence>
<evidence type="ECO:0000256" key="11">
    <source>
        <dbReference type="ARBA" id="ARBA00031350"/>
    </source>
</evidence>
<keyword evidence="13" id="KW-1185">Reference proteome</keyword>
<comment type="subcellular location">
    <subcellularLocation>
        <location evidence="1">Cytoplasm</location>
    </subcellularLocation>
</comment>
<accession>A0ABV6U0W6</accession>
<dbReference type="InterPro" id="IPR027573">
    <property type="entry name" value="Methyltran_FxLD"/>
</dbReference>